<proteinExistence type="predicted"/>
<evidence type="ECO:0000313" key="1">
    <source>
        <dbReference type="EMBL" id="GAH89642.1"/>
    </source>
</evidence>
<gene>
    <name evidence="1" type="ORF">S03H2_56899</name>
</gene>
<protein>
    <submittedName>
        <fullName evidence="1">Uncharacterized protein</fullName>
    </submittedName>
</protein>
<feature type="non-terminal residue" evidence="1">
    <location>
        <position position="135"/>
    </location>
</feature>
<reference evidence="1" key="1">
    <citation type="journal article" date="2014" name="Front. Microbiol.">
        <title>High frequency of phylogenetically diverse reductive dehalogenase-homologous genes in deep subseafloor sedimentary metagenomes.</title>
        <authorList>
            <person name="Kawai M."/>
            <person name="Futagami T."/>
            <person name="Toyoda A."/>
            <person name="Takaki Y."/>
            <person name="Nishi S."/>
            <person name="Hori S."/>
            <person name="Arai W."/>
            <person name="Tsubouchi T."/>
            <person name="Morono Y."/>
            <person name="Uchiyama I."/>
            <person name="Ito T."/>
            <person name="Fujiyama A."/>
            <person name="Inagaki F."/>
            <person name="Takami H."/>
        </authorList>
    </citation>
    <scope>NUCLEOTIDE SEQUENCE</scope>
    <source>
        <strain evidence="1">Expedition CK06-06</strain>
    </source>
</reference>
<sequence>MIVKRLICEIRFKPTLLYYDVRARLAHGFREDYPDYAYSTDGSVLKLFNKEFRKKIILQAWRASIVHFNEANPRSFFKSTQNLLKAYCDQLKVETLGRIGVRFQYLEEMRISFDGLRETIKKAFYKNTIRANSGL</sequence>
<dbReference type="AlphaFoldDB" id="X1J6P9"/>
<comment type="caution">
    <text evidence="1">The sequence shown here is derived from an EMBL/GenBank/DDBJ whole genome shotgun (WGS) entry which is preliminary data.</text>
</comment>
<dbReference type="EMBL" id="BARU01036441">
    <property type="protein sequence ID" value="GAH89642.1"/>
    <property type="molecule type" value="Genomic_DNA"/>
</dbReference>
<accession>X1J6P9</accession>
<name>X1J6P9_9ZZZZ</name>
<organism evidence="1">
    <name type="scientific">marine sediment metagenome</name>
    <dbReference type="NCBI Taxonomy" id="412755"/>
    <lineage>
        <taxon>unclassified sequences</taxon>
        <taxon>metagenomes</taxon>
        <taxon>ecological metagenomes</taxon>
    </lineage>
</organism>